<evidence type="ECO:0000313" key="1">
    <source>
        <dbReference type="EMBL" id="PWN47015.1"/>
    </source>
</evidence>
<gene>
    <name evidence="1" type="ORF">IE53DRAFT_390862</name>
</gene>
<protein>
    <submittedName>
        <fullName evidence="1">Uncharacterized protein</fullName>
    </submittedName>
</protein>
<accession>A0ACD0NML5</accession>
<sequence length="831" mass="91947">MQLLPWVALALALSFPTHTSARFDSSQSSKGVQHRGAEVFYDDAYEEPFGAFLQARQVDQGVGADGQAEDGPGYQTVQPVPFQGSDELPYSPPFYPTPKTQGRTEKWRTAIGKARQYLKQFNQTEKVILTTGAGWESGQCVGNISPIPRVGFPGLCLMDGPAGLRGADRITSFPDAITAGASFDKKLIYQRALALGKEFKKKGANIWLGPMLGGLARTAAGGRNWEGFSADPYLTGEGAYWSVRGAQDAGVQATLKHYIHNEQEHFRNTASSNVDSRTEREVYLHPFLRGVQAGAVSVMCSYNLVNNSWACQNSELLNNRLKTELGFSGYVMSDWGAQHAGVASANAGLDMTMPGDLECCYAGQNASYWGRNLTMAVNNGSVATTRLDDMATRILAGWYYLDQDQDFPKTNFDFFDPLNPETNAHIDATEDHDRIARRVAAAGTVVLKNKKNALPLRKPRKIAAIGSDAGPLYQGPNYWSDRGGWPYGTLAQGWGSGANDYSYLISPYEALQARARKDRTAFNWNFDDFNYAQSQKVATGVDAAIVFVSADAGENYITVQGNAGDRNNLTLWNAGEELIRNVSAVNNNTIVVIHSVGQVDLESFVENPNVTAIVWANLPGSESGNALVDILYGDVNPSGRLPYTIAKKRSDYSADVIYNDPAITPQINYTEELLIDYRHFDEKKIEPRYEFGFGLSYTSFAYSGVRWSQVGSWKNDDWNGKNTSSGLPDWLFQPVYQVEFEITNNGGSDGHEVWQAYLEFPKSAGEPPKVLRAFDRVWVERYKTVTVKFPLSHYDLSTWSNTKQRWLRPKGDIKVLIGASSRKIKQTISLY</sequence>
<proteinExistence type="predicted"/>
<organism evidence="1 2">
    <name type="scientific">Violaceomyces palustris</name>
    <dbReference type="NCBI Taxonomy" id="1673888"/>
    <lineage>
        <taxon>Eukaryota</taxon>
        <taxon>Fungi</taxon>
        <taxon>Dikarya</taxon>
        <taxon>Basidiomycota</taxon>
        <taxon>Ustilaginomycotina</taxon>
        <taxon>Ustilaginomycetes</taxon>
        <taxon>Violaceomycetales</taxon>
        <taxon>Violaceomycetaceae</taxon>
        <taxon>Violaceomyces</taxon>
    </lineage>
</organism>
<evidence type="ECO:0000313" key="2">
    <source>
        <dbReference type="Proteomes" id="UP000245626"/>
    </source>
</evidence>
<keyword evidence="2" id="KW-1185">Reference proteome</keyword>
<reference evidence="1 2" key="1">
    <citation type="journal article" date="2018" name="Mol. Biol. Evol.">
        <title>Broad Genomic Sampling Reveals a Smut Pathogenic Ancestry of the Fungal Clade Ustilaginomycotina.</title>
        <authorList>
            <person name="Kijpornyongpan T."/>
            <person name="Mondo S.J."/>
            <person name="Barry K."/>
            <person name="Sandor L."/>
            <person name="Lee J."/>
            <person name="Lipzen A."/>
            <person name="Pangilinan J."/>
            <person name="LaButti K."/>
            <person name="Hainaut M."/>
            <person name="Henrissat B."/>
            <person name="Grigoriev I.V."/>
            <person name="Spatafora J.W."/>
            <person name="Aime M.C."/>
        </authorList>
    </citation>
    <scope>NUCLEOTIDE SEQUENCE [LARGE SCALE GENOMIC DNA]</scope>
    <source>
        <strain evidence="1 2">SA 807</strain>
    </source>
</reference>
<dbReference type="EMBL" id="KZ820586">
    <property type="protein sequence ID" value="PWN47015.1"/>
    <property type="molecule type" value="Genomic_DNA"/>
</dbReference>
<name>A0ACD0NML5_9BASI</name>
<dbReference type="Proteomes" id="UP000245626">
    <property type="component" value="Unassembled WGS sequence"/>
</dbReference>